<dbReference type="InterPro" id="IPR029063">
    <property type="entry name" value="SAM-dependent_MTases_sf"/>
</dbReference>
<evidence type="ECO:0000256" key="3">
    <source>
        <dbReference type="ARBA" id="ARBA00022679"/>
    </source>
</evidence>
<dbReference type="GO" id="GO:0003723">
    <property type="term" value="F:RNA binding"/>
    <property type="evidence" value="ECO:0007669"/>
    <property type="project" value="UniProtKB-KW"/>
</dbReference>
<dbReference type="SUPFAM" id="SSF53335">
    <property type="entry name" value="S-adenosyl-L-methionine-dependent methyltransferases"/>
    <property type="match status" value="1"/>
</dbReference>
<comment type="similarity">
    <text evidence="1 6">Belongs to the serpin family.</text>
</comment>
<proteinExistence type="inferred from homology"/>
<dbReference type="Gene3D" id="3.40.50.150">
    <property type="entry name" value="Vaccinia Virus protein VP39"/>
    <property type="match status" value="1"/>
</dbReference>
<feature type="domain" description="Serpin" evidence="7">
    <location>
        <begin position="90"/>
        <end position="451"/>
    </location>
</feature>
<evidence type="ECO:0000313" key="9">
    <source>
        <dbReference type="Proteomes" id="UP000683360"/>
    </source>
</evidence>
<organism evidence="8 9">
    <name type="scientific">Mytilus edulis</name>
    <name type="common">Blue mussel</name>
    <dbReference type="NCBI Taxonomy" id="6550"/>
    <lineage>
        <taxon>Eukaryota</taxon>
        <taxon>Metazoa</taxon>
        <taxon>Spiralia</taxon>
        <taxon>Lophotrochozoa</taxon>
        <taxon>Mollusca</taxon>
        <taxon>Bivalvia</taxon>
        <taxon>Autobranchia</taxon>
        <taxon>Pteriomorphia</taxon>
        <taxon>Mytilida</taxon>
        <taxon>Mytiloidea</taxon>
        <taxon>Mytilidae</taxon>
        <taxon>Mytilinae</taxon>
        <taxon>Mytilus</taxon>
    </lineage>
</organism>
<dbReference type="InterPro" id="IPR042185">
    <property type="entry name" value="Serpin_sf_2"/>
</dbReference>
<dbReference type="Pfam" id="PF00398">
    <property type="entry name" value="RrnaAD"/>
    <property type="match status" value="1"/>
</dbReference>
<dbReference type="EMBL" id="CAJPWZ010001892">
    <property type="protein sequence ID" value="CAG2226331.1"/>
    <property type="molecule type" value="Genomic_DNA"/>
</dbReference>
<evidence type="ECO:0000256" key="6">
    <source>
        <dbReference type="RuleBase" id="RU000411"/>
    </source>
</evidence>
<evidence type="ECO:0000313" key="8">
    <source>
        <dbReference type="EMBL" id="CAG2226331.1"/>
    </source>
</evidence>
<comment type="caution">
    <text evidence="8">The sequence shown here is derived from an EMBL/GenBank/DDBJ whole genome shotgun (WGS) entry which is preliminary data.</text>
</comment>
<keyword evidence="3" id="KW-0808">Transferase</keyword>
<protein>
    <submittedName>
        <fullName evidence="8">SERPINB</fullName>
    </submittedName>
</protein>
<dbReference type="GO" id="GO:0004867">
    <property type="term" value="F:serine-type endopeptidase inhibitor activity"/>
    <property type="evidence" value="ECO:0007669"/>
    <property type="project" value="InterPro"/>
</dbReference>
<dbReference type="OrthoDB" id="1063785at2759"/>
<dbReference type="PANTHER" id="PTHR11461:SF211">
    <property type="entry name" value="GH10112P-RELATED"/>
    <property type="match status" value="1"/>
</dbReference>
<dbReference type="GO" id="GO:0005615">
    <property type="term" value="C:extracellular space"/>
    <property type="evidence" value="ECO:0007669"/>
    <property type="project" value="InterPro"/>
</dbReference>
<dbReference type="GO" id="GO:0032259">
    <property type="term" value="P:methylation"/>
    <property type="evidence" value="ECO:0007669"/>
    <property type="project" value="UniProtKB-KW"/>
</dbReference>
<dbReference type="PROSITE" id="PS00284">
    <property type="entry name" value="SERPIN"/>
    <property type="match status" value="1"/>
</dbReference>
<dbReference type="Gene3D" id="2.30.39.10">
    <property type="entry name" value="Alpha-1-antitrypsin, domain 1"/>
    <property type="match status" value="1"/>
</dbReference>
<name>A0A8S3SZ79_MYTED</name>
<dbReference type="InterPro" id="IPR001737">
    <property type="entry name" value="KsgA/Erm"/>
</dbReference>
<dbReference type="InterPro" id="IPR023796">
    <property type="entry name" value="Serpin_dom"/>
</dbReference>
<accession>A0A8S3SZ79</accession>
<dbReference type="Gene3D" id="3.30.497.10">
    <property type="entry name" value="Antithrombin, subunit I, domain 2"/>
    <property type="match status" value="1"/>
</dbReference>
<evidence type="ECO:0000256" key="2">
    <source>
        <dbReference type="ARBA" id="ARBA00022603"/>
    </source>
</evidence>
<evidence type="ECO:0000256" key="4">
    <source>
        <dbReference type="ARBA" id="ARBA00022691"/>
    </source>
</evidence>
<dbReference type="Gene3D" id="1.10.8.480">
    <property type="match status" value="1"/>
</dbReference>
<dbReference type="InterPro" id="IPR042178">
    <property type="entry name" value="Serpin_sf_1"/>
</dbReference>
<dbReference type="CDD" id="cd00172">
    <property type="entry name" value="serpin"/>
    <property type="match status" value="1"/>
</dbReference>
<keyword evidence="4" id="KW-0949">S-adenosyl-L-methionine</keyword>
<keyword evidence="5" id="KW-0694">RNA-binding</keyword>
<dbReference type="GO" id="GO:0008168">
    <property type="term" value="F:methyltransferase activity"/>
    <property type="evidence" value="ECO:0007669"/>
    <property type="project" value="UniProtKB-KW"/>
</dbReference>
<dbReference type="SUPFAM" id="SSF56574">
    <property type="entry name" value="Serpins"/>
    <property type="match status" value="1"/>
</dbReference>
<dbReference type="Proteomes" id="UP000683360">
    <property type="component" value="Unassembled WGS sequence"/>
</dbReference>
<gene>
    <name evidence="8" type="ORF">MEDL_39413</name>
</gene>
<dbReference type="InterPro" id="IPR036186">
    <property type="entry name" value="Serpin_sf"/>
</dbReference>
<dbReference type="AlphaFoldDB" id="A0A8S3SZ79"/>
<evidence type="ECO:0000259" key="7">
    <source>
        <dbReference type="SMART" id="SM00093"/>
    </source>
</evidence>
<evidence type="ECO:0000256" key="5">
    <source>
        <dbReference type="ARBA" id="ARBA00022884"/>
    </source>
</evidence>
<keyword evidence="9" id="KW-1185">Reference proteome</keyword>
<dbReference type="Pfam" id="PF00079">
    <property type="entry name" value="Serpin"/>
    <property type="match status" value="1"/>
</dbReference>
<dbReference type="InterPro" id="IPR023795">
    <property type="entry name" value="Serpin_CS"/>
</dbReference>
<keyword evidence="2" id="KW-0489">Methyltransferase</keyword>
<evidence type="ECO:0000256" key="1">
    <source>
        <dbReference type="ARBA" id="ARBA00009500"/>
    </source>
</evidence>
<sequence length="523" mass="59028">MPKEKTVKKSRQHQAVQKQGINFNKDFGQHILKNPLIVTSMVEKAALRTTDVVLEVGPGTGNMTVKLLEKTKKPAVSNVVFEEGIANFSISLYSALERTGNEFISPYSITSALLLLILGTGTTTKYEMETAIFEYEEPNDVHQGYKLLNDKLATRTTPGVTFSIANKLYARQGLNLLTTFSTKALTIYGSEVERLDFAKNTENSRLSINNWISANTNNKIKNMIPKNVLNKDTLLVLANAIYFKGTWKTEFKKNNTKQRNFFIGPNEQTLVHMMYGEFDAKSGEDLDLDCKILQLPYKGNQMSMIFLLPNAGDGLNELEDILAMEDLTILLSELKTQRTIIRIPKFTMQREYDLKPIMSILGVTEIFDPMMADFSEMTPSHAHVSDMRHKAYIEVNEEGSEAAAATTAVIQMRSNTIPKPTPFQFVADHPFLFIIQDDETGTPLFTKILELLEKNYKTSCSLKSVVSICEGEEPIPPDFDVKTKVAELLQKNEYDKKRARTMDIDDFLGLLNCFNTEDFILPD</sequence>
<dbReference type="InterPro" id="IPR000215">
    <property type="entry name" value="Serpin_fam"/>
</dbReference>
<dbReference type="PANTHER" id="PTHR11461">
    <property type="entry name" value="SERINE PROTEASE INHIBITOR, SERPIN"/>
    <property type="match status" value="1"/>
</dbReference>
<dbReference type="SMART" id="SM00093">
    <property type="entry name" value="SERPIN"/>
    <property type="match status" value="1"/>
</dbReference>
<reference evidence="8" key="1">
    <citation type="submission" date="2021-03" db="EMBL/GenBank/DDBJ databases">
        <authorList>
            <person name="Bekaert M."/>
        </authorList>
    </citation>
    <scope>NUCLEOTIDE SEQUENCE</scope>
</reference>